<dbReference type="InterPro" id="IPR045057">
    <property type="entry name" value="Gcn5-rel_NAT"/>
</dbReference>
<evidence type="ECO:0000313" key="2">
    <source>
        <dbReference type="EMBL" id="QQT54978.1"/>
    </source>
</evidence>
<reference evidence="3 5" key="1">
    <citation type="submission" date="2018-06" db="EMBL/GenBank/DDBJ databases">
        <authorList>
            <consortium name="Pathogen Informatics"/>
            <person name="Doyle S."/>
        </authorList>
    </citation>
    <scope>NUCLEOTIDE SEQUENCE [LARGE SCALE GENOMIC DNA]</scope>
    <source>
        <strain evidence="3 5">NCTC11343</strain>
    </source>
</reference>
<evidence type="ECO:0000313" key="6">
    <source>
        <dbReference type="Proteomes" id="UP000432350"/>
    </source>
</evidence>
<dbReference type="Proteomes" id="UP000432350">
    <property type="component" value="Unassembled WGS sequence"/>
</dbReference>
<reference evidence="2 7" key="3">
    <citation type="submission" date="2021-01" db="EMBL/GenBank/DDBJ databases">
        <title>FDA dAtabase for Regulatory Grade micrObial Sequences (FDA-ARGOS): Supporting development and validation of Infectious Disease Dx tests.</title>
        <authorList>
            <person name="Sproer C."/>
            <person name="Gronow S."/>
            <person name="Severitt S."/>
            <person name="Schroder I."/>
            <person name="Tallon L."/>
            <person name="Sadzewicz L."/>
            <person name="Zhao X."/>
            <person name="Boylan J."/>
            <person name="Ott S."/>
            <person name="Bowen H."/>
            <person name="Vavikolanu K."/>
            <person name="Mehta A."/>
            <person name="Aluvathingal J."/>
            <person name="Nadendla S."/>
            <person name="Lowell S."/>
            <person name="Myers T."/>
            <person name="Yan Y."/>
            <person name="Sichtig H."/>
        </authorList>
    </citation>
    <scope>NUCLEOTIDE SEQUENCE [LARGE SCALE GENOMIC DNA]</scope>
    <source>
        <strain evidence="2 7">FDAARGOS_1141</strain>
    </source>
</reference>
<dbReference type="AlphaFoldDB" id="A0A2X2JGR8"/>
<feature type="domain" description="N-acetyltransferase" evidence="1">
    <location>
        <begin position="6"/>
        <end position="93"/>
    </location>
</feature>
<dbReference type="RefSeq" id="WP_070565582.1">
    <property type="nucleotide sequence ID" value="NZ_CP068086.1"/>
</dbReference>
<dbReference type="InterPro" id="IPR016181">
    <property type="entry name" value="Acyl_CoA_acyltransferase"/>
</dbReference>
<gene>
    <name evidence="2" type="ORF">I6I98_06920</name>
    <name evidence="3" type="ORF">NCTC11343_05055</name>
    <name evidence="4" type="ORF">SPHINGO8BC_90167</name>
</gene>
<sequence>MEIRNIERDERGNFIAEVENNEAGILEYTWQNDHEFSIDHTEVYDEYQGMSVGKKLVLEAVDYARKNDAKIIPNCPYAKAIFDKTIAFQDVLA</sequence>
<dbReference type="PANTHER" id="PTHR31435:SF10">
    <property type="entry name" value="BSR4717 PROTEIN"/>
    <property type="match status" value="1"/>
</dbReference>
<accession>A0A2X2JGR8</accession>
<dbReference type="Proteomes" id="UP000251241">
    <property type="component" value="Unassembled WGS sequence"/>
</dbReference>
<dbReference type="EMBL" id="CP068224">
    <property type="protein sequence ID" value="QQT54978.1"/>
    <property type="molecule type" value="Genomic_DNA"/>
</dbReference>
<evidence type="ECO:0000313" key="5">
    <source>
        <dbReference type="Proteomes" id="UP000251241"/>
    </source>
</evidence>
<dbReference type="PANTHER" id="PTHR31435">
    <property type="entry name" value="PROTEIN NATD1"/>
    <property type="match status" value="1"/>
</dbReference>
<dbReference type="GO" id="GO:0016740">
    <property type="term" value="F:transferase activity"/>
    <property type="evidence" value="ECO:0007669"/>
    <property type="project" value="UniProtKB-KW"/>
</dbReference>
<keyword evidence="7" id="KW-1185">Reference proteome</keyword>
<reference evidence="4 6" key="2">
    <citation type="submission" date="2019-10" db="EMBL/GenBank/DDBJ databases">
        <authorList>
            <person name="Karimi E."/>
        </authorList>
    </citation>
    <scope>NUCLEOTIDE SEQUENCE [LARGE SCALE GENOMIC DNA]</scope>
    <source>
        <strain evidence="4">Sphingobacterium sp. 8BC</strain>
    </source>
</reference>
<dbReference type="Gene3D" id="3.40.630.30">
    <property type="match status" value="1"/>
</dbReference>
<name>A0A2X2JGR8_SPHMU</name>
<organism evidence="3 5">
    <name type="scientific">Sphingobacterium multivorum</name>
    <dbReference type="NCBI Taxonomy" id="28454"/>
    <lineage>
        <taxon>Bacteria</taxon>
        <taxon>Pseudomonadati</taxon>
        <taxon>Bacteroidota</taxon>
        <taxon>Sphingobacteriia</taxon>
        <taxon>Sphingobacteriales</taxon>
        <taxon>Sphingobacteriaceae</taxon>
        <taxon>Sphingobacterium</taxon>
    </lineage>
</organism>
<dbReference type="PROSITE" id="PS51729">
    <property type="entry name" value="GNAT_YJDJ"/>
    <property type="match status" value="1"/>
</dbReference>
<dbReference type="GeneID" id="88831856"/>
<dbReference type="SUPFAM" id="SSF55729">
    <property type="entry name" value="Acyl-CoA N-acyltransferases (Nat)"/>
    <property type="match status" value="1"/>
</dbReference>
<evidence type="ECO:0000313" key="7">
    <source>
        <dbReference type="Proteomes" id="UP000595498"/>
    </source>
</evidence>
<protein>
    <submittedName>
        <fullName evidence="4">GNAT family acetyltransferase</fullName>
    </submittedName>
    <submittedName>
        <fullName evidence="2">N-acetyltransferase</fullName>
    </submittedName>
</protein>
<dbReference type="Pfam" id="PF14542">
    <property type="entry name" value="Acetyltransf_CG"/>
    <property type="match status" value="1"/>
</dbReference>
<keyword evidence="4" id="KW-0808">Transferase</keyword>
<evidence type="ECO:0000313" key="3">
    <source>
        <dbReference type="EMBL" id="SPZ93118.1"/>
    </source>
</evidence>
<proteinExistence type="predicted"/>
<dbReference type="Proteomes" id="UP000595498">
    <property type="component" value="Chromosome"/>
</dbReference>
<evidence type="ECO:0000259" key="1">
    <source>
        <dbReference type="PROSITE" id="PS51729"/>
    </source>
</evidence>
<dbReference type="CDD" id="cd04301">
    <property type="entry name" value="NAT_SF"/>
    <property type="match status" value="1"/>
</dbReference>
<dbReference type="EMBL" id="CABWMV010000028">
    <property type="protein sequence ID" value="VXD07971.1"/>
    <property type="molecule type" value="Genomic_DNA"/>
</dbReference>
<dbReference type="EMBL" id="UAUU01000011">
    <property type="protein sequence ID" value="SPZ93118.1"/>
    <property type="molecule type" value="Genomic_DNA"/>
</dbReference>
<evidence type="ECO:0000313" key="4">
    <source>
        <dbReference type="EMBL" id="VXD07971.1"/>
    </source>
</evidence>
<dbReference type="InterPro" id="IPR031165">
    <property type="entry name" value="GNAT_YJDJ"/>
</dbReference>
<accession>A0A654DPU3</accession>